<sequence length="107" mass="11838">MKRVDAERGALLCAAHFVADYENLLPSVSGKYAADYDTTIDGEAVTLSCTCIRSDKQSGRIETFLFRIEQAGGGEISMEGEYSAACRSALRFINAYLRLLKNQMCRL</sequence>
<evidence type="ECO:0000313" key="1">
    <source>
        <dbReference type="EMBL" id="MBO8438852.1"/>
    </source>
</evidence>
<dbReference type="AlphaFoldDB" id="A0A9D9E501"/>
<accession>A0A9D9E501</accession>
<comment type="caution">
    <text evidence="1">The sequence shown here is derived from an EMBL/GenBank/DDBJ whole genome shotgun (WGS) entry which is preliminary data.</text>
</comment>
<gene>
    <name evidence="1" type="ORF">IAC54_08180</name>
</gene>
<proteinExistence type="predicted"/>
<organism evidence="1 2">
    <name type="scientific">Candidatus Caccoplasma merdipullorum</name>
    <dbReference type="NCBI Taxonomy" id="2840718"/>
    <lineage>
        <taxon>Bacteria</taxon>
        <taxon>Pseudomonadati</taxon>
        <taxon>Bacteroidota</taxon>
        <taxon>Bacteroidia</taxon>
        <taxon>Bacteroidales</taxon>
        <taxon>Bacteroidaceae</taxon>
        <taxon>Bacteroidaceae incertae sedis</taxon>
        <taxon>Candidatus Caccoplasma</taxon>
    </lineage>
</organism>
<name>A0A9D9E501_9BACT</name>
<reference evidence="1" key="2">
    <citation type="journal article" date="2021" name="PeerJ">
        <title>Extensive microbial diversity within the chicken gut microbiome revealed by metagenomics and culture.</title>
        <authorList>
            <person name="Gilroy R."/>
            <person name="Ravi A."/>
            <person name="Getino M."/>
            <person name="Pursley I."/>
            <person name="Horton D.L."/>
            <person name="Alikhan N.F."/>
            <person name="Baker D."/>
            <person name="Gharbi K."/>
            <person name="Hall N."/>
            <person name="Watson M."/>
            <person name="Adriaenssens E.M."/>
            <person name="Foster-Nyarko E."/>
            <person name="Jarju S."/>
            <person name="Secka A."/>
            <person name="Antonio M."/>
            <person name="Oren A."/>
            <person name="Chaudhuri R.R."/>
            <person name="La Ragione R."/>
            <person name="Hildebrand F."/>
            <person name="Pallen M.J."/>
        </authorList>
    </citation>
    <scope>NUCLEOTIDE SEQUENCE</scope>
    <source>
        <strain evidence="1">G3-4614</strain>
    </source>
</reference>
<reference evidence="1" key="1">
    <citation type="submission" date="2020-10" db="EMBL/GenBank/DDBJ databases">
        <authorList>
            <person name="Gilroy R."/>
        </authorList>
    </citation>
    <scope>NUCLEOTIDE SEQUENCE</scope>
    <source>
        <strain evidence="1">G3-4614</strain>
    </source>
</reference>
<dbReference type="EMBL" id="JADIMW010000083">
    <property type="protein sequence ID" value="MBO8438852.1"/>
    <property type="molecule type" value="Genomic_DNA"/>
</dbReference>
<protein>
    <submittedName>
        <fullName evidence="1">Uncharacterized protein</fullName>
    </submittedName>
</protein>
<dbReference type="Proteomes" id="UP000823636">
    <property type="component" value="Unassembled WGS sequence"/>
</dbReference>
<evidence type="ECO:0000313" key="2">
    <source>
        <dbReference type="Proteomes" id="UP000823636"/>
    </source>
</evidence>